<dbReference type="Proteomes" id="UP001431235">
    <property type="component" value="Unassembled WGS sequence"/>
</dbReference>
<dbReference type="PROSITE" id="PS51826">
    <property type="entry name" value="PSBD"/>
    <property type="match status" value="1"/>
</dbReference>
<accession>A0ABT0SJ46</accession>
<comment type="catalytic activity">
    <reaction evidence="8 9">
        <text>N(6)-[(R)-dihydrolipoyl]-L-lysyl-[protein] + acetyl-CoA = N(6)-[(R)-S(8)-acetyldihydrolipoyl]-L-lysyl-[protein] + CoA</text>
        <dbReference type="Rhea" id="RHEA:17017"/>
        <dbReference type="Rhea" id="RHEA-COMP:10475"/>
        <dbReference type="Rhea" id="RHEA-COMP:10478"/>
        <dbReference type="ChEBI" id="CHEBI:57287"/>
        <dbReference type="ChEBI" id="CHEBI:57288"/>
        <dbReference type="ChEBI" id="CHEBI:83100"/>
        <dbReference type="ChEBI" id="CHEBI:83111"/>
        <dbReference type="EC" id="2.3.1.12"/>
    </reaction>
</comment>
<keyword evidence="4" id="KW-0677">Repeat</keyword>
<dbReference type="EC" id="2.3.1.12" evidence="9"/>
<dbReference type="GO" id="GO:0004742">
    <property type="term" value="F:dihydrolipoyllysine-residue acetyltransferase activity"/>
    <property type="evidence" value="ECO:0007669"/>
    <property type="project" value="UniProtKB-EC"/>
</dbReference>
<dbReference type="Pfam" id="PF02817">
    <property type="entry name" value="E3_binding"/>
    <property type="match status" value="1"/>
</dbReference>
<evidence type="ECO:0000259" key="12">
    <source>
        <dbReference type="PROSITE" id="PS51826"/>
    </source>
</evidence>
<dbReference type="InterPro" id="IPR004167">
    <property type="entry name" value="PSBD"/>
</dbReference>
<dbReference type="EMBL" id="JAIKTS010000004">
    <property type="protein sequence ID" value="MCL7715349.1"/>
    <property type="molecule type" value="Genomic_DNA"/>
</dbReference>
<keyword evidence="5 9" id="KW-0450">Lipoyl</keyword>
<dbReference type="Gene3D" id="3.30.559.10">
    <property type="entry name" value="Chloramphenicol acetyltransferase-like domain"/>
    <property type="match status" value="1"/>
</dbReference>
<organism evidence="13 14">
    <name type="scientific">Stenotrophomonas mori</name>
    <dbReference type="NCBI Taxonomy" id="2871096"/>
    <lineage>
        <taxon>Bacteria</taxon>
        <taxon>Pseudomonadati</taxon>
        <taxon>Pseudomonadota</taxon>
        <taxon>Gammaproteobacteria</taxon>
        <taxon>Lysobacterales</taxon>
        <taxon>Lysobacteraceae</taxon>
        <taxon>Stenotrophomonas</taxon>
    </lineage>
</organism>
<evidence type="ECO:0000313" key="14">
    <source>
        <dbReference type="Proteomes" id="UP001431235"/>
    </source>
</evidence>
<dbReference type="PROSITE" id="PS00189">
    <property type="entry name" value="LIPOYL"/>
    <property type="match status" value="1"/>
</dbReference>
<evidence type="ECO:0000256" key="2">
    <source>
        <dbReference type="ARBA" id="ARBA00011484"/>
    </source>
</evidence>
<dbReference type="InterPro" id="IPR023213">
    <property type="entry name" value="CAT-like_dom_sf"/>
</dbReference>
<comment type="caution">
    <text evidence="13">The sequence shown here is derived from an EMBL/GenBank/DDBJ whole genome shotgun (WGS) entry which is preliminary data.</text>
</comment>
<sequence length="459" mass="48140">MRSTPASPIRRPPEPAATPPGPHAARSAQPVGECMGRLEEIRVPDIGGQTGVPVIELMASVGDAVAVGQGLVTLESDKATIEVPSPVAGVLREWKVQVGDTLSEGQQVALVEVEAADAGAVPETAPPAPSPPAVVEPPPGTPAPAVVAAATSVPVPPHASPLARRIARERRVEIQRLRGTARGGRISREDVLAAVQGVPAAPHDAVATTQDGEGFAMLPWPEPDFSRFGQVATQSMGRVRRISAANLSRNWVRIPHVTQHEDADIGALEALRLQLNGERPEDGVRLTLLAFLIKACAGLLGRFPDFNASLDAGGETLVLKKYVHIGFATDTADGLVVPVVRDADRKGLLDIARETAALARQAREGGLAAADMQGGCFTISSLGGIGGNRFTPIINAPEVAILGVSRAAMRPVWDGQAFQPRLMLPLSLSYDHRVIDGAAAARFTTALAQVLADMRRLLL</sequence>
<keyword evidence="14" id="KW-1185">Reference proteome</keyword>
<comment type="cofactor">
    <cofactor evidence="9">
        <name>(R)-lipoate</name>
        <dbReference type="ChEBI" id="CHEBI:83088"/>
    </cofactor>
    <text evidence="9">Binds 1 lipoyl cofactor covalently.</text>
</comment>
<dbReference type="InterPro" id="IPR050743">
    <property type="entry name" value="2-oxoacid_DH_E2_comp"/>
</dbReference>
<dbReference type="InterPro" id="IPR000089">
    <property type="entry name" value="Biotin_lipoyl"/>
</dbReference>
<name>A0ABT0SJ46_9GAMM</name>
<comment type="subunit">
    <text evidence="2 9">Forms a 24-polypeptide structural core with octahedral symmetry.</text>
</comment>
<dbReference type="PROSITE" id="PS50968">
    <property type="entry name" value="BIOTINYL_LIPOYL"/>
    <property type="match status" value="1"/>
</dbReference>
<feature type="region of interest" description="Disordered" evidence="10">
    <location>
        <begin position="1"/>
        <end position="29"/>
    </location>
</feature>
<dbReference type="NCBIfam" id="TIGR01348">
    <property type="entry name" value="PDHac_trf_long"/>
    <property type="match status" value="1"/>
</dbReference>
<dbReference type="SUPFAM" id="SSF47005">
    <property type="entry name" value="Peripheral subunit-binding domain of 2-oxo acid dehydrogenase complex"/>
    <property type="match status" value="1"/>
</dbReference>
<dbReference type="CDD" id="cd06849">
    <property type="entry name" value="lipoyl_domain"/>
    <property type="match status" value="1"/>
</dbReference>
<dbReference type="Gene3D" id="4.10.320.10">
    <property type="entry name" value="E3-binding domain"/>
    <property type="match status" value="1"/>
</dbReference>
<keyword evidence="6 9" id="KW-0012">Acyltransferase</keyword>
<evidence type="ECO:0000256" key="9">
    <source>
        <dbReference type="RuleBase" id="RU361137"/>
    </source>
</evidence>
<feature type="domain" description="Peripheral subunit-binding (PSBD)" evidence="12">
    <location>
        <begin position="158"/>
        <end position="195"/>
    </location>
</feature>
<dbReference type="Pfam" id="PF00364">
    <property type="entry name" value="Biotin_lipoyl"/>
    <property type="match status" value="1"/>
</dbReference>
<reference evidence="13 14" key="1">
    <citation type="submission" date="2021-08" db="EMBL/GenBank/DDBJ databases">
        <title>Novel members of of the genus Stenotrophomonas from differernt environment.</title>
        <authorList>
            <person name="Deng Y."/>
        </authorList>
    </citation>
    <scope>NUCLEOTIDE SEQUENCE [LARGE SCALE GENOMIC DNA]</scope>
    <source>
        <strain evidence="13 14">CPCC 101365</strain>
    </source>
</reference>
<evidence type="ECO:0000256" key="3">
    <source>
        <dbReference type="ARBA" id="ARBA00022679"/>
    </source>
</evidence>
<dbReference type="InterPro" id="IPR001078">
    <property type="entry name" value="2-oxoacid_DH_actylTfrase"/>
</dbReference>
<evidence type="ECO:0000313" key="13">
    <source>
        <dbReference type="EMBL" id="MCL7715349.1"/>
    </source>
</evidence>
<evidence type="ECO:0000256" key="1">
    <source>
        <dbReference type="ARBA" id="ARBA00007317"/>
    </source>
</evidence>
<gene>
    <name evidence="13" type="primary">aceF</name>
    <name evidence="13" type="ORF">K5L01_11925</name>
</gene>
<feature type="domain" description="Lipoyl-binding" evidence="11">
    <location>
        <begin position="38"/>
        <end position="114"/>
    </location>
</feature>
<evidence type="ECO:0000256" key="7">
    <source>
        <dbReference type="ARBA" id="ARBA00025211"/>
    </source>
</evidence>
<dbReference type="Gene3D" id="2.40.50.100">
    <property type="match status" value="1"/>
</dbReference>
<dbReference type="InterPro" id="IPR006256">
    <property type="entry name" value="AcTrfase_Pyrv_DH_cplx"/>
</dbReference>
<dbReference type="Pfam" id="PF00198">
    <property type="entry name" value="2-oxoacid_dh"/>
    <property type="match status" value="1"/>
</dbReference>
<dbReference type="SUPFAM" id="SSF51230">
    <property type="entry name" value="Single hybrid motif"/>
    <property type="match status" value="1"/>
</dbReference>
<dbReference type="InterPro" id="IPR036625">
    <property type="entry name" value="E3-bd_dom_sf"/>
</dbReference>
<evidence type="ECO:0000256" key="10">
    <source>
        <dbReference type="SAM" id="MobiDB-lite"/>
    </source>
</evidence>
<protein>
    <recommendedName>
        <fullName evidence="9">Acetyltransferase component of pyruvate dehydrogenase complex</fullName>
        <ecNumber evidence="9">2.3.1.12</ecNumber>
    </recommendedName>
</protein>
<keyword evidence="3 9" id="KW-0808">Transferase</keyword>
<evidence type="ECO:0000256" key="8">
    <source>
        <dbReference type="ARBA" id="ARBA00048370"/>
    </source>
</evidence>
<proteinExistence type="inferred from homology"/>
<evidence type="ECO:0000256" key="5">
    <source>
        <dbReference type="ARBA" id="ARBA00022823"/>
    </source>
</evidence>
<dbReference type="PANTHER" id="PTHR43178:SF2">
    <property type="entry name" value="DIHYDROLIPOYLLYSINE-RESIDUE ACETYLTRANSFERASE COMPONENT OF PYRUVATE DEHYDROGENASE COMPLEX"/>
    <property type="match status" value="1"/>
</dbReference>
<comment type="function">
    <text evidence="7">The pyruvate dehydrogenase complex catalyzes the overall conversion of pyruvate to acetyl-CoA and CO(2). It contains multiple copies of three enzymatic components: pyruvate dehydrogenase (E1), dihydrolipoamide acetyltransferase (E2) and lipoamide dehydrogenase (E3).</text>
</comment>
<dbReference type="InterPro" id="IPR003016">
    <property type="entry name" value="2-oxoA_DH_lipoyl-BS"/>
</dbReference>
<comment type="similarity">
    <text evidence="1 9">Belongs to the 2-oxoacid dehydrogenase family.</text>
</comment>
<evidence type="ECO:0000256" key="6">
    <source>
        <dbReference type="ARBA" id="ARBA00023315"/>
    </source>
</evidence>
<dbReference type="PANTHER" id="PTHR43178">
    <property type="entry name" value="DIHYDROLIPOAMIDE ACETYLTRANSFERASE COMPONENT OF PYRUVATE DEHYDROGENASE COMPLEX"/>
    <property type="match status" value="1"/>
</dbReference>
<dbReference type="SUPFAM" id="SSF52777">
    <property type="entry name" value="CoA-dependent acyltransferases"/>
    <property type="match status" value="1"/>
</dbReference>
<dbReference type="InterPro" id="IPR011053">
    <property type="entry name" value="Single_hybrid_motif"/>
</dbReference>
<evidence type="ECO:0000259" key="11">
    <source>
        <dbReference type="PROSITE" id="PS50968"/>
    </source>
</evidence>
<evidence type="ECO:0000256" key="4">
    <source>
        <dbReference type="ARBA" id="ARBA00022737"/>
    </source>
</evidence>